<evidence type="ECO:0000313" key="2">
    <source>
        <dbReference type="Proteomes" id="UP000289437"/>
    </source>
</evidence>
<dbReference type="Proteomes" id="UP000289437">
    <property type="component" value="Unassembled WGS sequence"/>
</dbReference>
<proteinExistence type="predicted"/>
<protein>
    <recommendedName>
        <fullName evidence="3">Lipoprotein</fullName>
    </recommendedName>
</protein>
<dbReference type="PROSITE" id="PS51257">
    <property type="entry name" value="PROKAR_LIPOPROTEIN"/>
    <property type="match status" value="1"/>
</dbReference>
<evidence type="ECO:0000313" key="1">
    <source>
        <dbReference type="EMBL" id="RXH58262.1"/>
    </source>
</evidence>
<keyword evidence="2" id="KW-1185">Reference proteome</keyword>
<reference evidence="1 2" key="1">
    <citation type="submission" date="2018-11" db="EMBL/GenBank/DDBJ databases">
        <authorList>
            <person name="Mardanov A.V."/>
            <person name="Ravin N.V."/>
            <person name="Dedysh S.N."/>
        </authorList>
    </citation>
    <scope>NUCLEOTIDE SEQUENCE [LARGE SCALE GENOMIC DNA]</scope>
    <source>
        <strain evidence="1 2">AF10</strain>
    </source>
</reference>
<gene>
    <name evidence="1" type="ORF">GRAN_1572</name>
</gene>
<dbReference type="EMBL" id="RDSM01000001">
    <property type="protein sequence ID" value="RXH58262.1"/>
    <property type="molecule type" value="Genomic_DNA"/>
</dbReference>
<comment type="caution">
    <text evidence="1">The sequence shown here is derived from an EMBL/GenBank/DDBJ whole genome shotgun (WGS) entry which is preliminary data.</text>
</comment>
<accession>A0A4Q0T5M5</accession>
<evidence type="ECO:0008006" key="3">
    <source>
        <dbReference type="Google" id="ProtNLM"/>
    </source>
</evidence>
<reference evidence="2" key="2">
    <citation type="submission" date="2019-02" db="EMBL/GenBank/DDBJ databases">
        <title>Granulicella sibirica sp. nov., a psychrotolerant acidobacterium isolated from an organic soil layer in forested tundra, West Siberia.</title>
        <authorList>
            <person name="Oshkin I.Y."/>
            <person name="Kulichevskaya I.S."/>
            <person name="Rijpstra W.I.C."/>
            <person name="Sinninghe Damste J.S."/>
            <person name="Rakitin A.L."/>
            <person name="Ravin N.V."/>
            <person name="Dedysh S.N."/>
        </authorList>
    </citation>
    <scope>NUCLEOTIDE SEQUENCE [LARGE SCALE GENOMIC DNA]</scope>
    <source>
        <strain evidence="2">AF10</strain>
    </source>
</reference>
<sequence>MERMMSMRSGVVAAGLLGALVLAGCNVRSKKEGTGENVKVATPFGGMQVKTDEAAVSDGLGLPVYPGATVLKKKDNGKDDDAADVNMSFGAFKMRIKAMSYHSDDAPEKVAEFYKPALAKYGDVIECQHNKAVGTPVKTSQGLTCDNNKSNHITVTEAGSGELEYKTGSQQHQHIVALEKDGGGTKIGLVALDLPGHLSFGDDSDGDKQ</sequence>
<dbReference type="AlphaFoldDB" id="A0A4Q0T5M5"/>
<organism evidence="1 2">
    <name type="scientific">Granulicella sibirica</name>
    <dbReference type="NCBI Taxonomy" id="2479048"/>
    <lineage>
        <taxon>Bacteria</taxon>
        <taxon>Pseudomonadati</taxon>
        <taxon>Acidobacteriota</taxon>
        <taxon>Terriglobia</taxon>
        <taxon>Terriglobales</taxon>
        <taxon>Acidobacteriaceae</taxon>
        <taxon>Granulicella</taxon>
    </lineage>
</organism>
<name>A0A4Q0T5M5_9BACT</name>